<dbReference type="Pfam" id="PF24722">
    <property type="entry name" value="DUF7674"/>
    <property type="match status" value="1"/>
</dbReference>
<protein>
    <recommendedName>
        <fullName evidence="1">DUF7674 domain-containing protein</fullName>
    </recommendedName>
</protein>
<evidence type="ECO:0000259" key="1">
    <source>
        <dbReference type="Pfam" id="PF24722"/>
    </source>
</evidence>
<name>A0ABU1TI37_9SPHI</name>
<sequence>MGSNISEKGFIDMLVKRFPEIKEEVFDEDYEGLLTLQVGCFKRFTQEAINNNDFQRVSASFEFVNELIDQVTAKVENALYISYLGHLTISKGSKVEKMLPGKLKEAYGDIHKHNPSKSQNSKLNKFLEDL</sequence>
<accession>A0ABU1TI37</accession>
<gene>
    <name evidence="2" type="ORF">J2W55_004950</name>
</gene>
<keyword evidence="3" id="KW-1185">Reference proteome</keyword>
<dbReference type="Proteomes" id="UP001247620">
    <property type="component" value="Unassembled WGS sequence"/>
</dbReference>
<evidence type="ECO:0000313" key="3">
    <source>
        <dbReference type="Proteomes" id="UP001247620"/>
    </source>
</evidence>
<comment type="caution">
    <text evidence="2">The sequence shown here is derived from an EMBL/GenBank/DDBJ whole genome shotgun (WGS) entry which is preliminary data.</text>
</comment>
<reference evidence="2 3" key="1">
    <citation type="submission" date="2023-07" db="EMBL/GenBank/DDBJ databases">
        <title>Sorghum-associated microbial communities from plants grown in Nebraska, USA.</title>
        <authorList>
            <person name="Schachtman D."/>
        </authorList>
    </citation>
    <scope>NUCLEOTIDE SEQUENCE [LARGE SCALE GENOMIC DNA]</scope>
    <source>
        <strain evidence="2 3">3262</strain>
    </source>
</reference>
<proteinExistence type="predicted"/>
<feature type="domain" description="DUF7674" evidence="1">
    <location>
        <begin position="12"/>
        <end position="109"/>
    </location>
</feature>
<dbReference type="RefSeq" id="WP_310102452.1">
    <property type="nucleotide sequence ID" value="NZ_JAVDUU010000005.1"/>
</dbReference>
<evidence type="ECO:0000313" key="2">
    <source>
        <dbReference type="EMBL" id="MDR6945082.1"/>
    </source>
</evidence>
<dbReference type="EMBL" id="JAVDUU010000005">
    <property type="protein sequence ID" value="MDR6945082.1"/>
    <property type="molecule type" value="Genomic_DNA"/>
</dbReference>
<dbReference type="InterPro" id="IPR056091">
    <property type="entry name" value="DUF7674"/>
</dbReference>
<organism evidence="2 3">
    <name type="scientific">Mucilaginibacter pocheonensis</name>
    <dbReference type="NCBI Taxonomy" id="398050"/>
    <lineage>
        <taxon>Bacteria</taxon>
        <taxon>Pseudomonadati</taxon>
        <taxon>Bacteroidota</taxon>
        <taxon>Sphingobacteriia</taxon>
        <taxon>Sphingobacteriales</taxon>
        <taxon>Sphingobacteriaceae</taxon>
        <taxon>Mucilaginibacter</taxon>
    </lineage>
</organism>